<proteinExistence type="predicted"/>
<protein>
    <submittedName>
        <fullName evidence="1">Uncharacterized protein</fullName>
    </submittedName>
</protein>
<evidence type="ECO:0000313" key="1">
    <source>
        <dbReference type="EMBL" id="PIR92373.1"/>
    </source>
</evidence>
<gene>
    <name evidence="1" type="ORF">COU01_02245</name>
</gene>
<dbReference type="Proteomes" id="UP000228510">
    <property type="component" value="Unassembled WGS sequence"/>
</dbReference>
<organism evidence="1 2">
    <name type="scientific">Candidatus Falkowbacteria bacterium CG10_big_fil_rev_8_21_14_0_10_44_15</name>
    <dbReference type="NCBI Taxonomy" id="1974569"/>
    <lineage>
        <taxon>Bacteria</taxon>
        <taxon>Candidatus Falkowiibacteriota</taxon>
    </lineage>
</organism>
<reference evidence="2" key="1">
    <citation type="submission" date="2017-09" db="EMBL/GenBank/DDBJ databases">
        <title>Depth-based differentiation of microbial function through sediment-hosted aquifers and enrichment of novel symbionts in the deep terrestrial subsurface.</title>
        <authorList>
            <person name="Probst A.J."/>
            <person name="Ladd B."/>
            <person name="Jarett J.K."/>
            <person name="Geller-Mcgrath D.E."/>
            <person name="Sieber C.M.K."/>
            <person name="Emerson J.B."/>
            <person name="Anantharaman K."/>
            <person name="Thomas B.C."/>
            <person name="Malmstrom R."/>
            <person name="Stieglmeier M."/>
            <person name="Klingl A."/>
            <person name="Woyke T."/>
            <person name="Ryan C.M."/>
            <person name="Banfield J.F."/>
        </authorList>
    </citation>
    <scope>NUCLEOTIDE SEQUENCE [LARGE SCALE GENOMIC DNA]</scope>
</reference>
<accession>A0A2H0UZV8</accession>
<sequence>MIVAVLVAIVWAGLPISTIRKAMEIGGPPCRSLIRTVLRVGIGAKVAESILYNHPFTLRILDALLEAIQSLRATIQKRSPGVLVDWLNKARSFVDPIALKRWDASTARLARWEADTQETIFEFHFAPKANTIGLLARVLQEFDQRGIDKTTTIAQVNPDGGCTIIIGVRGLSTSSTEAEGVIRSWVC</sequence>
<name>A0A2H0UZV8_9BACT</name>
<evidence type="ECO:0000313" key="2">
    <source>
        <dbReference type="Proteomes" id="UP000228510"/>
    </source>
</evidence>
<comment type="caution">
    <text evidence="1">The sequence shown here is derived from an EMBL/GenBank/DDBJ whole genome shotgun (WGS) entry which is preliminary data.</text>
</comment>
<dbReference type="AlphaFoldDB" id="A0A2H0UZV8"/>
<dbReference type="EMBL" id="PFAT01000028">
    <property type="protein sequence ID" value="PIR92373.1"/>
    <property type="molecule type" value="Genomic_DNA"/>
</dbReference>